<name>A0ABW3VM40_9PSEU</name>
<keyword evidence="5" id="KW-0411">Iron-sulfur</keyword>
<dbReference type="PROSITE" id="PS00570">
    <property type="entry name" value="RING_HYDROXYL_ALPHA"/>
    <property type="match status" value="1"/>
</dbReference>
<reference evidence="8" key="1">
    <citation type="journal article" date="2019" name="Int. J. Syst. Evol. Microbiol.">
        <title>The Global Catalogue of Microorganisms (GCM) 10K type strain sequencing project: providing services to taxonomists for standard genome sequencing and annotation.</title>
        <authorList>
            <consortium name="The Broad Institute Genomics Platform"/>
            <consortium name="The Broad Institute Genome Sequencing Center for Infectious Disease"/>
            <person name="Wu L."/>
            <person name="Ma J."/>
        </authorList>
    </citation>
    <scope>NUCLEOTIDE SEQUENCE [LARGE SCALE GENOMIC DNA]</scope>
    <source>
        <strain evidence="8">CCUG 49018</strain>
    </source>
</reference>
<keyword evidence="2" id="KW-0479">Metal-binding</keyword>
<feature type="domain" description="Rieske" evidence="6">
    <location>
        <begin position="27"/>
        <end position="131"/>
    </location>
</feature>
<accession>A0ABW3VM40</accession>
<dbReference type="PANTHER" id="PTHR21266">
    <property type="entry name" value="IRON-SULFUR DOMAIN CONTAINING PROTEIN"/>
    <property type="match status" value="1"/>
</dbReference>
<dbReference type="EMBL" id="JBHTMB010000208">
    <property type="protein sequence ID" value="MFD1236191.1"/>
    <property type="molecule type" value="Genomic_DNA"/>
</dbReference>
<sequence length="417" mass="47290">MLSPALNERLTRVGPGTPMGTLLRRYWYPVAAVSELGRTPIARRLLGEDIVVYRDGTGALGCIEAQCPHRRASLQYAVVEQEGLRCGYHGWHFGRDGRCLDQPAEPADSTFKNRVRAVTYQVQELGGLIFVYMGPDPAPLLPRFDLFVWDNCLRDIGHATLPMSWLQVMENSVDPHHVEWLHGHYMNFVRELSGDPRAKILARKHEKVAFDQFEYGIIKRRVLHGMSEDDDDWKIGHPLVFPAMLRVGGGGHYQFQIRVPIDDTHTSHFWYSVYKPDGEYTVEPQESIPLFTVPFTDDEGNFLVDFVDGQDIMAWSSQGPIADRSREHLGKSDIGVVMLRRLFQEQLDLVQEGGDPLGVVRDEAANECIVLPQERKKFGAGGAFRQEFLTMGQGRYSPIAEEVLDLFERVEQQEAPV</sequence>
<dbReference type="Pfam" id="PF19301">
    <property type="entry name" value="LigXa_C"/>
    <property type="match status" value="1"/>
</dbReference>
<comment type="caution">
    <text evidence="7">The sequence shown here is derived from an EMBL/GenBank/DDBJ whole genome shotgun (WGS) entry which is preliminary data.</text>
</comment>
<dbReference type="PANTHER" id="PTHR21266:SF59">
    <property type="entry name" value="BLR4922 PROTEIN"/>
    <property type="match status" value="1"/>
</dbReference>
<dbReference type="SUPFAM" id="SSF55961">
    <property type="entry name" value="Bet v1-like"/>
    <property type="match status" value="1"/>
</dbReference>
<dbReference type="CDD" id="cd03479">
    <property type="entry name" value="Rieske_RO_Alpha_PhDO_like"/>
    <property type="match status" value="1"/>
</dbReference>
<evidence type="ECO:0000256" key="5">
    <source>
        <dbReference type="ARBA" id="ARBA00023014"/>
    </source>
</evidence>
<dbReference type="Proteomes" id="UP001597182">
    <property type="component" value="Unassembled WGS sequence"/>
</dbReference>
<dbReference type="InterPro" id="IPR050584">
    <property type="entry name" value="Cholesterol_7-desaturase"/>
</dbReference>
<evidence type="ECO:0000313" key="8">
    <source>
        <dbReference type="Proteomes" id="UP001597182"/>
    </source>
</evidence>
<dbReference type="GO" id="GO:0051213">
    <property type="term" value="F:dioxygenase activity"/>
    <property type="evidence" value="ECO:0007669"/>
    <property type="project" value="UniProtKB-KW"/>
</dbReference>
<evidence type="ECO:0000259" key="6">
    <source>
        <dbReference type="PROSITE" id="PS51296"/>
    </source>
</evidence>
<dbReference type="RefSeq" id="WP_339124808.1">
    <property type="nucleotide sequence ID" value="NZ_BAABKS010000100.1"/>
</dbReference>
<dbReference type="SUPFAM" id="SSF50022">
    <property type="entry name" value="ISP domain"/>
    <property type="match status" value="1"/>
</dbReference>
<keyword evidence="8" id="KW-1185">Reference proteome</keyword>
<dbReference type="InterPro" id="IPR045623">
    <property type="entry name" value="LigXa_C"/>
</dbReference>
<dbReference type="CDD" id="cd08878">
    <property type="entry name" value="RHO_alpha_C_DMO-like"/>
    <property type="match status" value="1"/>
</dbReference>
<dbReference type="Pfam" id="PF00355">
    <property type="entry name" value="Rieske"/>
    <property type="match status" value="1"/>
</dbReference>
<proteinExistence type="predicted"/>
<keyword evidence="7" id="KW-0223">Dioxygenase</keyword>
<dbReference type="InterPro" id="IPR036922">
    <property type="entry name" value="Rieske_2Fe-2S_sf"/>
</dbReference>
<evidence type="ECO:0000256" key="2">
    <source>
        <dbReference type="ARBA" id="ARBA00022723"/>
    </source>
</evidence>
<evidence type="ECO:0000256" key="3">
    <source>
        <dbReference type="ARBA" id="ARBA00023002"/>
    </source>
</evidence>
<evidence type="ECO:0000313" key="7">
    <source>
        <dbReference type="EMBL" id="MFD1236191.1"/>
    </source>
</evidence>
<protein>
    <submittedName>
        <fullName evidence="7">Aromatic ring-hydroxylating dioxygenase subunit alpha</fullName>
    </submittedName>
</protein>
<keyword evidence="4" id="KW-0408">Iron</keyword>
<organism evidence="7 8">
    <name type="scientific">Pseudonocardia benzenivorans</name>
    <dbReference type="NCBI Taxonomy" id="228005"/>
    <lineage>
        <taxon>Bacteria</taxon>
        <taxon>Bacillati</taxon>
        <taxon>Actinomycetota</taxon>
        <taxon>Actinomycetes</taxon>
        <taxon>Pseudonocardiales</taxon>
        <taxon>Pseudonocardiaceae</taxon>
        <taxon>Pseudonocardia</taxon>
    </lineage>
</organism>
<dbReference type="Gene3D" id="2.102.10.10">
    <property type="entry name" value="Rieske [2Fe-2S] iron-sulphur domain"/>
    <property type="match status" value="1"/>
</dbReference>
<evidence type="ECO:0000256" key="1">
    <source>
        <dbReference type="ARBA" id="ARBA00022714"/>
    </source>
</evidence>
<dbReference type="InterPro" id="IPR017941">
    <property type="entry name" value="Rieske_2Fe-2S"/>
</dbReference>
<dbReference type="InterPro" id="IPR015881">
    <property type="entry name" value="ARHD_Rieske_2Fe_2S"/>
</dbReference>
<keyword evidence="1" id="KW-0001">2Fe-2S</keyword>
<evidence type="ECO:0000256" key="4">
    <source>
        <dbReference type="ARBA" id="ARBA00023004"/>
    </source>
</evidence>
<dbReference type="PROSITE" id="PS51296">
    <property type="entry name" value="RIESKE"/>
    <property type="match status" value="1"/>
</dbReference>
<dbReference type="Gene3D" id="3.90.380.10">
    <property type="entry name" value="Naphthalene 1,2-dioxygenase Alpha Subunit, Chain A, domain 1"/>
    <property type="match status" value="1"/>
</dbReference>
<keyword evidence="3" id="KW-0560">Oxidoreductase</keyword>
<gene>
    <name evidence="7" type="ORF">ACFQ34_23110</name>
</gene>